<reference evidence="5" key="1">
    <citation type="journal article" date="2019" name="Int. J. Syst. Evol. Microbiol.">
        <title>The Global Catalogue of Microorganisms (GCM) 10K type strain sequencing project: providing services to taxonomists for standard genome sequencing and annotation.</title>
        <authorList>
            <consortium name="The Broad Institute Genomics Platform"/>
            <consortium name="The Broad Institute Genome Sequencing Center for Infectious Disease"/>
            <person name="Wu L."/>
            <person name="Ma J."/>
        </authorList>
    </citation>
    <scope>NUCLEOTIDE SEQUENCE [LARGE SCALE GENOMIC DNA]</scope>
    <source>
        <strain evidence="5">CCUG 53903</strain>
    </source>
</reference>
<accession>A0ABW1CLV4</accession>
<dbReference type="Pfam" id="PF13517">
    <property type="entry name" value="FG-GAP_3"/>
    <property type="match status" value="2"/>
</dbReference>
<dbReference type="InterPro" id="IPR036514">
    <property type="entry name" value="SGNH_hydro_sf"/>
</dbReference>
<dbReference type="PANTHER" id="PTHR30383">
    <property type="entry name" value="THIOESTERASE 1/PROTEASE 1/LYSOPHOSPHOLIPASE L1"/>
    <property type="match status" value="1"/>
</dbReference>
<dbReference type="Proteomes" id="UP001596058">
    <property type="component" value="Unassembled WGS sequence"/>
</dbReference>
<feature type="region of interest" description="Disordered" evidence="2">
    <location>
        <begin position="486"/>
        <end position="512"/>
    </location>
</feature>
<dbReference type="Pfam" id="PF13472">
    <property type="entry name" value="Lipase_GDSL_2"/>
    <property type="match status" value="1"/>
</dbReference>
<dbReference type="CDD" id="cd01833">
    <property type="entry name" value="XynB_like"/>
    <property type="match status" value="1"/>
</dbReference>
<evidence type="ECO:0000313" key="5">
    <source>
        <dbReference type="Proteomes" id="UP001596058"/>
    </source>
</evidence>
<sequence length="799" mass="85456">MNTQRTTGRVALLLSIVVTLLLGLTPPVTAMAAPQLAVPSGSLGNFAVVPAKDSVTLSLDLGSYDEERVRRLLQETQSRNPRISDTARQDFEDNPHAMPGGGVDFDGWVDFHGQLSATNTGIAITIETGQLGTNANLLQQALATAAGILTGIALRAICLGFAPEAAVLCVSLGGFFGSMTRSIILQAVDDQLNDPKAWAASLVNALAFAAGGAAWEAGIGKWAKTALPGHIKWLGEALVALGQKLGSWWNTFAAYCRSAGQFVMDVASDIADQVSRIRRPATLRVMPLGDSITYGVQSSDGNGYRDELYDYLKVITPEVNFVGSKQGGSMSDPDNEGHSGRRIDEITQHAECSVPRYRPNLILLHAGTNDMNQNYKLSSAPDRLKELINHALDHSKRATVLVAKLIPTDKPGLQPRINAYNAALPGVVRDLQGEGKHVLLVDMKRVLVRDGLQNDAHPTDTGYAKMAGAWAGAVQEAFEKGWIAPPEIEGPPNGCNPADSDDTNPGVGDGTTALGEGWRKLGVIAPGYGHDVGRTIFAELNGDKRADYLQVRQDGSIRASMNTVGSPGFPNWVDLGVYTPADNPGDGGQKADVDPDAVRFADLNGDGRDDYLVVSDDSKVRAYLNFAATGDKLNFVYQGIVFDEEPFNRANLRFADVTGDKRDDILRVSADGAAHVYLNGWEPGSNPGNGNVGPSYWKLWLNWAGGTKGSSLEAVRFADGDGDNKADYLQVSVEGAVHAFLNRGGGGNGSFEPRHDWAHASKYPRKYVEFADISGDGRADYLVVYDGGSVRAWLNRGGN</sequence>
<dbReference type="InterPro" id="IPR051532">
    <property type="entry name" value="Ester_Hydrolysis_Enzymes"/>
</dbReference>
<organism evidence="4 5">
    <name type="scientific">Nonomuraea insulae</name>
    <dbReference type="NCBI Taxonomy" id="1616787"/>
    <lineage>
        <taxon>Bacteria</taxon>
        <taxon>Bacillati</taxon>
        <taxon>Actinomycetota</taxon>
        <taxon>Actinomycetes</taxon>
        <taxon>Streptosporangiales</taxon>
        <taxon>Streptosporangiaceae</taxon>
        <taxon>Nonomuraea</taxon>
    </lineage>
</organism>
<dbReference type="EMBL" id="JBHSPA010000023">
    <property type="protein sequence ID" value="MFC5826177.1"/>
    <property type="molecule type" value="Genomic_DNA"/>
</dbReference>
<dbReference type="SUPFAM" id="SSF52266">
    <property type="entry name" value="SGNH hydrolase"/>
    <property type="match status" value="1"/>
</dbReference>
<keyword evidence="5" id="KW-1185">Reference proteome</keyword>
<keyword evidence="1" id="KW-0732">Signal</keyword>
<evidence type="ECO:0000313" key="4">
    <source>
        <dbReference type="EMBL" id="MFC5826177.1"/>
    </source>
</evidence>
<comment type="caution">
    <text evidence="4">The sequence shown here is derived from an EMBL/GenBank/DDBJ whole genome shotgun (WGS) entry which is preliminary data.</text>
</comment>
<proteinExistence type="predicted"/>
<protein>
    <submittedName>
        <fullName evidence="4">GDSL-type esterase/lipase family protein</fullName>
    </submittedName>
</protein>
<dbReference type="InterPro" id="IPR013517">
    <property type="entry name" value="FG-GAP"/>
</dbReference>
<gene>
    <name evidence="4" type="ORF">ACFPZ3_20100</name>
</gene>
<dbReference type="RefSeq" id="WP_379515680.1">
    <property type="nucleotide sequence ID" value="NZ_JBHSPA010000023.1"/>
</dbReference>
<evidence type="ECO:0000256" key="2">
    <source>
        <dbReference type="SAM" id="MobiDB-lite"/>
    </source>
</evidence>
<feature type="domain" description="SGNH hydrolase-type esterase" evidence="3">
    <location>
        <begin position="288"/>
        <end position="464"/>
    </location>
</feature>
<dbReference type="Gene3D" id="3.40.50.1110">
    <property type="entry name" value="SGNH hydrolase"/>
    <property type="match status" value="1"/>
</dbReference>
<dbReference type="SUPFAM" id="SSF69318">
    <property type="entry name" value="Integrin alpha N-terminal domain"/>
    <property type="match status" value="1"/>
</dbReference>
<dbReference type="InterPro" id="IPR013830">
    <property type="entry name" value="SGNH_hydro"/>
</dbReference>
<evidence type="ECO:0000259" key="3">
    <source>
        <dbReference type="Pfam" id="PF13472"/>
    </source>
</evidence>
<name>A0ABW1CLV4_9ACTN</name>
<evidence type="ECO:0000256" key="1">
    <source>
        <dbReference type="ARBA" id="ARBA00022729"/>
    </source>
</evidence>
<dbReference type="PANTHER" id="PTHR30383:SF5">
    <property type="entry name" value="SGNH HYDROLASE-TYPE ESTERASE DOMAIN-CONTAINING PROTEIN"/>
    <property type="match status" value="1"/>
</dbReference>
<dbReference type="InterPro" id="IPR028994">
    <property type="entry name" value="Integrin_alpha_N"/>
</dbReference>